<dbReference type="PANTHER" id="PTHR12221:SF6">
    <property type="entry name" value="PESCADILLO HOMOLOG"/>
    <property type="match status" value="1"/>
</dbReference>
<dbReference type="GeneID" id="26262547"/>
<dbReference type="HOGENOM" id="CLU_019619_0_0_1"/>
<dbReference type="VEuPathDB" id="MicrosporidiaDB:M896_120300"/>
<keyword evidence="3" id="KW-1185">Reference proteome</keyword>
<dbReference type="RefSeq" id="XP_014562853.1">
    <property type="nucleotide sequence ID" value="XM_014707367.1"/>
</dbReference>
<comment type="subcellular location">
    <subcellularLocation>
        <location evidence="1">Nucleus</location>
    </subcellularLocation>
</comment>
<dbReference type="GO" id="GO:0003723">
    <property type="term" value="F:RNA binding"/>
    <property type="evidence" value="ECO:0007669"/>
    <property type="project" value="TreeGrafter"/>
</dbReference>
<dbReference type="STRING" id="1354746.A0A0B2UCR6"/>
<comment type="caution">
    <text evidence="2">The sequence shown here is derived from an EMBL/GenBank/DDBJ whole genome shotgun (WGS) entry which is preliminary data.</text>
</comment>
<accession>A0A0B2UCR6</accession>
<proteinExistence type="predicted"/>
<dbReference type="GO" id="GO:0000463">
    <property type="term" value="P:maturation of LSU-rRNA from tricistronic rRNA transcript (SSU-rRNA, 5.8S rRNA, LSU-rRNA)"/>
    <property type="evidence" value="ECO:0007669"/>
    <property type="project" value="TreeGrafter"/>
</dbReference>
<gene>
    <name evidence="2" type="ORF">M896_120300</name>
</gene>
<dbReference type="InParanoid" id="A0A0B2UCR6"/>
<reference evidence="2 3" key="1">
    <citation type="journal article" date="2014" name="MBio">
        <title>The Ordospora colligata genome; evolution of extreme reduction in microsporidia and host-to-parasite horizontal gene transfer.</title>
        <authorList>
            <person name="Pombert J.-F."/>
            <person name="Haag K.L."/>
            <person name="Beidas S."/>
            <person name="Ebert D."/>
            <person name="Keeling P.J."/>
        </authorList>
    </citation>
    <scope>NUCLEOTIDE SEQUENCE [LARGE SCALE GENOMIC DNA]</scope>
    <source>
        <strain evidence="2 3">OC4</strain>
    </source>
</reference>
<dbReference type="Gene3D" id="3.40.50.10190">
    <property type="entry name" value="BRCT domain"/>
    <property type="match status" value="1"/>
</dbReference>
<protein>
    <submittedName>
        <fullName evidence="2">Ribosomal biogenesis protein</fullName>
    </submittedName>
</protein>
<evidence type="ECO:0000256" key="1">
    <source>
        <dbReference type="ARBA" id="ARBA00004123"/>
    </source>
</evidence>
<dbReference type="Proteomes" id="UP000031056">
    <property type="component" value="Unassembled WGS sequence"/>
</dbReference>
<dbReference type="InterPro" id="IPR010613">
    <property type="entry name" value="PES"/>
</dbReference>
<dbReference type="PANTHER" id="PTHR12221">
    <property type="entry name" value="PESCADILLO - RELATED"/>
    <property type="match status" value="1"/>
</dbReference>
<sequence>MSMAYIKAPKKFISKSLVMKNLKLQDREFDRLVTLCGVHPYIPKNRQKVDEENGFYYKVYDANKLIHSHVYKTMMKNKSIESIKKRYEGTGFEYKIANLRYKEYNYVDLIKDKYKTFAESVDGLNVTMSNLYLARMLGLYKDSDNVIKNFEDFVIAKRLLECSFMSKSGIYNQISIGKIRVTWFVPYPGASLQEIIEEKKDIPRGFRWKELTFLDFVSSSDDESSSSESEMEEIVNDDSKIDISLLSYSLPLLDMHFKLVLYKLGKLHEPCSVDHSKIVATDKAGIFSGMLFWIDIVAVGECLRLIVPCLGGKVVGRDEKADVCVCESADEVNEGVIYVQPQYVFDCLNRKEKLDHIEYCVGKVLPKHVSPFRSIEDIVSKEVMMTMSKKQRYNMEDVLNRFEDVEYEI</sequence>
<name>A0A0B2UCR6_9MICR</name>
<dbReference type="GO" id="GO:0070545">
    <property type="term" value="C:PeBoW complex"/>
    <property type="evidence" value="ECO:0007669"/>
    <property type="project" value="TreeGrafter"/>
</dbReference>
<dbReference type="EMBL" id="JOKQ01000012">
    <property type="protein sequence ID" value="KHN68811.1"/>
    <property type="molecule type" value="Genomic_DNA"/>
</dbReference>
<dbReference type="AlphaFoldDB" id="A0A0B2UCR6"/>
<dbReference type="Pfam" id="PF06732">
    <property type="entry name" value="Pescadillo_N"/>
    <property type="match status" value="1"/>
</dbReference>
<dbReference type="OrthoDB" id="10264910at2759"/>
<dbReference type="SUPFAM" id="SSF52113">
    <property type="entry name" value="BRCT domain"/>
    <property type="match status" value="1"/>
</dbReference>
<dbReference type="FunCoup" id="A0A0B2UCR6">
    <property type="interactions" value="319"/>
</dbReference>
<evidence type="ECO:0000313" key="2">
    <source>
        <dbReference type="EMBL" id="KHN68811.1"/>
    </source>
</evidence>
<organism evidence="2 3">
    <name type="scientific">Ordospora colligata OC4</name>
    <dbReference type="NCBI Taxonomy" id="1354746"/>
    <lineage>
        <taxon>Eukaryota</taxon>
        <taxon>Fungi</taxon>
        <taxon>Fungi incertae sedis</taxon>
        <taxon>Microsporidia</taxon>
        <taxon>Ordosporidae</taxon>
        <taxon>Ordospora</taxon>
    </lineage>
</organism>
<evidence type="ECO:0000313" key="3">
    <source>
        <dbReference type="Proteomes" id="UP000031056"/>
    </source>
</evidence>
<dbReference type="InterPro" id="IPR036420">
    <property type="entry name" value="BRCT_dom_sf"/>
</dbReference>